<name>A0A8H4R447_9AGAR</name>
<comment type="function">
    <text evidence="1">Golgi membrane protein involved in vesicular trafficking and spindle migration.</text>
</comment>
<dbReference type="PANTHER" id="PTHR47549:SF2">
    <property type="entry name" value="GOLGI APPARATUS MEMBRANE PROTEIN TVP38"/>
    <property type="match status" value="1"/>
</dbReference>
<feature type="compositionally biased region" description="Polar residues" evidence="10">
    <location>
        <begin position="833"/>
        <end position="842"/>
    </location>
</feature>
<feature type="compositionally biased region" description="Basic and acidic residues" evidence="10">
    <location>
        <begin position="781"/>
        <end position="802"/>
    </location>
</feature>
<dbReference type="AlphaFoldDB" id="A0A8H4R447"/>
<feature type="transmembrane region" description="Helical" evidence="11">
    <location>
        <begin position="505"/>
        <end position="523"/>
    </location>
</feature>
<accession>A0A8H4R447</accession>
<evidence type="ECO:0000313" key="13">
    <source>
        <dbReference type="EMBL" id="KAF4621969.1"/>
    </source>
</evidence>
<evidence type="ECO:0000256" key="3">
    <source>
        <dbReference type="ARBA" id="ARBA00008640"/>
    </source>
</evidence>
<keyword evidence="8" id="KW-0333">Golgi apparatus</keyword>
<feature type="transmembrane region" description="Helical" evidence="11">
    <location>
        <begin position="605"/>
        <end position="626"/>
    </location>
</feature>
<evidence type="ECO:0000256" key="4">
    <source>
        <dbReference type="ARBA" id="ARBA00013533"/>
    </source>
</evidence>
<evidence type="ECO:0000256" key="11">
    <source>
        <dbReference type="SAM" id="Phobius"/>
    </source>
</evidence>
<feature type="compositionally biased region" description="Polar residues" evidence="10">
    <location>
        <begin position="926"/>
        <end position="937"/>
    </location>
</feature>
<dbReference type="GO" id="GO:0000139">
    <property type="term" value="C:Golgi membrane"/>
    <property type="evidence" value="ECO:0007669"/>
    <property type="project" value="UniProtKB-SubCell"/>
</dbReference>
<dbReference type="PANTHER" id="PTHR47549">
    <property type="entry name" value="GOLGI APPARATUS MEMBRANE PROTEIN TVP38-RELATED"/>
    <property type="match status" value="1"/>
</dbReference>
<comment type="subcellular location">
    <subcellularLocation>
        <location evidence="2">Golgi apparatus membrane</location>
        <topology evidence="2">Multi-pass membrane protein</topology>
    </subcellularLocation>
</comment>
<evidence type="ECO:0000256" key="5">
    <source>
        <dbReference type="ARBA" id="ARBA00020673"/>
    </source>
</evidence>
<evidence type="ECO:0000259" key="12">
    <source>
        <dbReference type="Pfam" id="PF09335"/>
    </source>
</evidence>
<feature type="transmembrane region" description="Helical" evidence="11">
    <location>
        <begin position="530"/>
        <end position="551"/>
    </location>
</feature>
<evidence type="ECO:0000256" key="7">
    <source>
        <dbReference type="ARBA" id="ARBA00022989"/>
    </source>
</evidence>
<comment type="caution">
    <text evidence="13">The sequence shown here is derived from an EMBL/GenBank/DDBJ whole genome shotgun (WGS) entry which is preliminary data.</text>
</comment>
<dbReference type="EMBL" id="JAACJL010000002">
    <property type="protein sequence ID" value="KAF4621969.1"/>
    <property type="molecule type" value="Genomic_DNA"/>
</dbReference>
<organism evidence="13 14">
    <name type="scientific">Agrocybe pediades</name>
    <dbReference type="NCBI Taxonomy" id="84607"/>
    <lineage>
        <taxon>Eukaryota</taxon>
        <taxon>Fungi</taxon>
        <taxon>Dikarya</taxon>
        <taxon>Basidiomycota</taxon>
        <taxon>Agaricomycotina</taxon>
        <taxon>Agaricomycetes</taxon>
        <taxon>Agaricomycetidae</taxon>
        <taxon>Agaricales</taxon>
        <taxon>Agaricineae</taxon>
        <taxon>Strophariaceae</taxon>
        <taxon>Agrocybe</taxon>
    </lineage>
</organism>
<feature type="region of interest" description="Disordered" evidence="10">
    <location>
        <begin position="748"/>
        <end position="969"/>
    </location>
</feature>
<dbReference type="InterPro" id="IPR032816">
    <property type="entry name" value="VTT_dom"/>
</dbReference>
<feature type="transmembrane region" description="Helical" evidence="11">
    <location>
        <begin position="655"/>
        <end position="676"/>
    </location>
</feature>
<keyword evidence="7 11" id="KW-1133">Transmembrane helix</keyword>
<feature type="compositionally biased region" description="Low complexity" evidence="10">
    <location>
        <begin position="815"/>
        <end position="829"/>
    </location>
</feature>
<feature type="compositionally biased region" description="Basic and acidic residues" evidence="10">
    <location>
        <begin position="894"/>
        <end position="904"/>
    </location>
</feature>
<feature type="compositionally biased region" description="Polar residues" evidence="10">
    <location>
        <begin position="849"/>
        <end position="864"/>
    </location>
</feature>
<sequence length="969" mass="109648">MTWQLALPFTPIPFTALSGLLCWMTVVRILRWRRYNSVHSKYKNRWTKDKEGKLKIDISPQEAQDIMKLSWACDMPTLLNYALAFALFKTYAIPSISRLLCATRELRSEETIAKRYADTEIICTTMMACPISGFLDPSVSSTNKAKATQKSAEDPRAMIALARMNYLHSKYKISNEDFLYTLALFTLEGSIWAKRYGWRELSPLEKHAQYVFWAEIGRNMGIKDIPESFDDLYTWAREYEETYMVPAQSNHDLAGYTVAELLSAVPNILGLRSFGEKAVICLMDDIVREAMMYPKQPRFLTVTLTLLIRAIHYFERWFMLPRWTPLISVSTDLSIPRGNNGCPMPRLYPSKWTSRPWYRPEPTNFVGRWRERLLVAIGYYKETPGVHLKSGGYRLEELGPLKFEKEGHDDVMREASKLLGCPVSGPWSLEGRSGSPTPSELKELKTGAIDWKTLASRKFWIRREWLWYYVLLVITLVLVALMTIYHKQIVQWLTPFTKWVHDLKFGWLVPIGILFVISFPPLFGHEIVAVLCGVVWGLWVGFGIVAAGTFLGEVGNFYAFKYCCRARGEKLERTKITYACLARVVRDGGFKIALIARLSAIPGHFTTAVFSTCGMGIIVFSIAAILSMPKQFITVYLGVILENSGTGTEDKKSRIISDTVLAITFLVTVAAMWYILRQMNKVKPQVIYERRKARQAKLLRASESGETPVYMNAGQGSTSSVFNPENLNNSDPAIPLTASTYQQWDSNGRAVGYAGDPTLHTPQPRPANNAGFLQSSGNARYPRDEEERAGRHFDNARQDRGDPVAWDMSPRPLPSRRMSSQAQQASRPAKLQKPQSQSSQHRVQYEDPYSNQTPTQANFAPSLTQHRRQYSSEVDPYGGYAPGPSSEVIYRHGHTQEATDESFRTAHSSSPDQLENPHAIRVVGGTSPTSYPGSTNPYPFAMHAQGSHSRPSREGAESPRPPSYRTNIR</sequence>
<dbReference type="InterPro" id="IPR051076">
    <property type="entry name" value="Golgi_membrane_TVP38/TMEM64"/>
</dbReference>
<feature type="transmembrane region" description="Helical" evidence="11">
    <location>
        <begin position="466"/>
        <end position="485"/>
    </location>
</feature>
<dbReference type="Pfam" id="PF09335">
    <property type="entry name" value="VTT_dom"/>
    <property type="match status" value="1"/>
</dbReference>
<feature type="domain" description="VTT" evidence="12">
    <location>
        <begin position="525"/>
        <end position="638"/>
    </location>
</feature>
<keyword evidence="6 11" id="KW-0812">Transmembrane</keyword>
<feature type="transmembrane region" description="Helical" evidence="11">
    <location>
        <begin position="12"/>
        <end position="30"/>
    </location>
</feature>
<evidence type="ECO:0000256" key="10">
    <source>
        <dbReference type="SAM" id="MobiDB-lite"/>
    </source>
</evidence>
<proteinExistence type="inferred from homology"/>
<evidence type="ECO:0000256" key="2">
    <source>
        <dbReference type="ARBA" id="ARBA00004653"/>
    </source>
</evidence>
<evidence type="ECO:0000256" key="8">
    <source>
        <dbReference type="ARBA" id="ARBA00023034"/>
    </source>
</evidence>
<feature type="region of interest" description="Disordered" evidence="10">
    <location>
        <begin position="708"/>
        <end position="735"/>
    </location>
</feature>
<evidence type="ECO:0000256" key="9">
    <source>
        <dbReference type="ARBA" id="ARBA00023136"/>
    </source>
</evidence>
<protein>
    <recommendedName>
        <fullName evidence="4">Golgi apparatus membrane protein TVP38</fullName>
    </recommendedName>
    <alternativeName>
        <fullName evidence="5">Golgi apparatus membrane protein tvp38</fullName>
    </alternativeName>
</protein>
<gene>
    <name evidence="13" type="ORF">D9613_009254</name>
</gene>
<evidence type="ECO:0000313" key="14">
    <source>
        <dbReference type="Proteomes" id="UP000521872"/>
    </source>
</evidence>
<dbReference type="Proteomes" id="UP000521872">
    <property type="component" value="Unassembled WGS sequence"/>
</dbReference>
<comment type="similarity">
    <text evidence="3">Belongs to the TVP38/TMEM64 family.</text>
</comment>
<evidence type="ECO:0000256" key="6">
    <source>
        <dbReference type="ARBA" id="ARBA00022692"/>
    </source>
</evidence>
<reference evidence="13 14" key="1">
    <citation type="submission" date="2019-12" db="EMBL/GenBank/DDBJ databases">
        <authorList>
            <person name="Floudas D."/>
            <person name="Bentzer J."/>
            <person name="Ahren D."/>
            <person name="Johansson T."/>
            <person name="Persson P."/>
            <person name="Tunlid A."/>
        </authorList>
    </citation>
    <scope>NUCLEOTIDE SEQUENCE [LARGE SCALE GENOMIC DNA]</scope>
    <source>
        <strain evidence="13 14">CBS 102.39</strain>
    </source>
</reference>
<keyword evidence="14" id="KW-1185">Reference proteome</keyword>
<evidence type="ECO:0000256" key="1">
    <source>
        <dbReference type="ARBA" id="ARBA00002978"/>
    </source>
</evidence>
<feature type="compositionally biased region" description="Polar residues" evidence="10">
    <location>
        <begin position="714"/>
        <end position="735"/>
    </location>
</feature>
<keyword evidence="9 11" id="KW-0472">Membrane</keyword>